<dbReference type="Proteomes" id="UP000563094">
    <property type="component" value="Unassembled WGS sequence"/>
</dbReference>
<dbReference type="InterPro" id="IPR013780">
    <property type="entry name" value="Glyco_hydro_b"/>
</dbReference>
<accession>A0A839GF60</accession>
<dbReference type="AlphaFoldDB" id="A0A839GF60"/>
<dbReference type="InterPro" id="IPR001139">
    <property type="entry name" value="Glyco_hydro_30"/>
</dbReference>
<dbReference type="InterPro" id="IPR017853">
    <property type="entry name" value="GH"/>
</dbReference>
<evidence type="ECO:0000256" key="5">
    <source>
        <dbReference type="SAM" id="MobiDB-lite"/>
    </source>
</evidence>
<dbReference type="SUPFAM" id="SSF51445">
    <property type="entry name" value="(Trans)glycosidases"/>
    <property type="match status" value="1"/>
</dbReference>
<protein>
    <submittedName>
        <fullName evidence="8">Glucosylceramidase</fullName>
        <ecNumber evidence="8">3.2.1.45</ecNumber>
    </submittedName>
</protein>
<feature type="domain" description="Glycosyl hydrolase family 30 TIM-barrel" evidence="6">
    <location>
        <begin position="94"/>
        <end position="421"/>
    </location>
</feature>
<dbReference type="EMBL" id="JACJIQ010000008">
    <property type="protein sequence ID" value="MBA9077542.1"/>
    <property type="molecule type" value="Genomic_DNA"/>
</dbReference>
<evidence type="ECO:0000256" key="3">
    <source>
        <dbReference type="ARBA" id="ARBA00022801"/>
    </source>
</evidence>
<dbReference type="GO" id="GO:0004348">
    <property type="term" value="F:glucosylceramidase activity"/>
    <property type="evidence" value="ECO:0007669"/>
    <property type="project" value="UniProtKB-EC"/>
</dbReference>
<keyword evidence="3 4" id="KW-0378">Hydrolase</keyword>
<sequence>MVYRLYKEKLNMFLLAAVAAWGVGCGEKSDPSPAPPPPAPPVETGPSQVAFWLTNPDRSAQFQKQNLALNFKASTTTNNNLTLEIDTTQTYQAIDGFGYTITTGSAYVLNQMSAASRADLLRELFSNGNADNTIGVSYLRLNLGASDLSPTVYSYQDVMGAAFSLAPDQAYYIPILKQILAINPNIKLMASPWSPPAWMKTNNSPIGGSLRPEYYNEYAGYLVQYIQDMKGQGITIDALTIQNEPLHGGNNPSMVMQAEEQKNFVKNNLGPAFRAANLNTKIVLYDHNLDRPDYPISIMNDPEAKQYVDGSAFHLYGGTINRMSEVHNAHPDKNLYFTEQWVGANDGDFASNLKWHIANVIIGSMRNWSKNALEWNLAADANNRPFTDGGCNTCLPAVTVAGNNATRNVAYYIIAHASKFVRPNSVRVKTTLKNAQNIEVFSTLQHVGFQTSTGKKVVLVLNDTNGDQTFNIRYRGQIITSTLKGGAVGTYVW</sequence>
<dbReference type="Pfam" id="PF02055">
    <property type="entry name" value="Glyco_hydro_30"/>
    <property type="match status" value="1"/>
</dbReference>
<feature type="compositionally biased region" description="Pro residues" evidence="5">
    <location>
        <begin position="32"/>
        <end position="43"/>
    </location>
</feature>
<evidence type="ECO:0000259" key="7">
    <source>
        <dbReference type="Pfam" id="PF17189"/>
    </source>
</evidence>
<keyword evidence="9" id="KW-1185">Reference proteome</keyword>
<dbReference type="PROSITE" id="PS51257">
    <property type="entry name" value="PROKAR_LIPOPROTEIN"/>
    <property type="match status" value="1"/>
</dbReference>
<dbReference type="RefSeq" id="WP_182513059.1">
    <property type="nucleotide sequence ID" value="NZ_JACJIQ010000008.1"/>
</dbReference>
<organism evidence="8 9">
    <name type="scientific">Rufibacter quisquiliarum</name>
    <dbReference type="NCBI Taxonomy" id="1549639"/>
    <lineage>
        <taxon>Bacteria</taxon>
        <taxon>Pseudomonadati</taxon>
        <taxon>Bacteroidota</taxon>
        <taxon>Cytophagia</taxon>
        <taxon>Cytophagales</taxon>
        <taxon>Hymenobacteraceae</taxon>
        <taxon>Rufibacter</taxon>
    </lineage>
</organism>
<comment type="caution">
    <text evidence="8">The sequence shown here is derived from an EMBL/GenBank/DDBJ whole genome shotgun (WGS) entry which is preliminary data.</text>
</comment>
<dbReference type="InterPro" id="IPR033453">
    <property type="entry name" value="Glyco_hydro_30_TIM-barrel"/>
</dbReference>
<gene>
    <name evidence="8" type="ORF">FHS90_002260</name>
</gene>
<dbReference type="InterPro" id="IPR033452">
    <property type="entry name" value="GH30_C"/>
</dbReference>
<dbReference type="Pfam" id="PF17189">
    <property type="entry name" value="Glyco_hydro_30C"/>
    <property type="match status" value="1"/>
</dbReference>
<feature type="region of interest" description="Disordered" evidence="5">
    <location>
        <begin position="26"/>
        <end position="46"/>
    </location>
</feature>
<feature type="domain" description="Glycosyl hydrolase family 30 beta sandwich" evidence="7">
    <location>
        <begin position="424"/>
        <end position="491"/>
    </location>
</feature>
<comment type="similarity">
    <text evidence="1 4">Belongs to the glycosyl hydrolase 30 family.</text>
</comment>
<keyword evidence="2" id="KW-0732">Signal</keyword>
<reference evidence="8 9" key="1">
    <citation type="submission" date="2020-08" db="EMBL/GenBank/DDBJ databases">
        <title>Genomic Encyclopedia of Type Strains, Phase IV (KMG-IV): sequencing the most valuable type-strain genomes for metagenomic binning, comparative biology and taxonomic classification.</title>
        <authorList>
            <person name="Goeker M."/>
        </authorList>
    </citation>
    <scope>NUCLEOTIDE SEQUENCE [LARGE SCALE GENOMIC DNA]</scope>
    <source>
        <strain evidence="8 9">DSM 29854</strain>
    </source>
</reference>
<dbReference type="GO" id="GO:0016020">
    <property type="term" value="C:membrane"/>
    <property type="evidence" value="ECO:0007669"/>
    <property type="project" value="GOC"/>
</dbReference>
<evidence type="ECO:0000313" key="8">
    <source>
        <dbReference type="EMBL" id="MBA9077542.1"/>
    </source>
</evidence>
<evidence type="ECO:0000256" key="4">
    <source>
        <dbReference type="RuleBase" id="RU361188"/>
    </source>
</evidence>
<dbReference type="PANTHER" id="PTHR11069:SF23">
    <property type="entry name" value="LYSOSOMAL ACID GLUCOSYLCERAMIDASE"/>
    <property type="match status" value="1"/>
</dbReference>
<evidence type="ECO:0000256" key="2">
    <source>
        <dbReference type="ARBA" id="ARBA00022729"/>
    </source>
</evidence>
<dbReference type="PANTHER" id="PTHR11069">
    <property type="entry name" value="GLUCOSYLCERAMIDASE"/>
    <property type="match status" value="1"/>
</dbReference>
<evidence type="ECO:0000313" key="9">
    <source>
        <dbReference type="Proteomes" id="UP000563094"/>
    </source>
</evidence>
<proteinExistence type="inferred from homology"/>
<name>A0A839GF60_9BACT</name>
<dbReference type="Gene3D" id="2.60.40.1180">
    <property type="entry name" value="Golgi alpha-mannosidase II"/>
    <property type="match status" value="1"/>
</dbReference>
<evidence type="ECO:0000259" key="6">
    <source>
        <dbReference type="Pfam" id="PF02055"/>
    </source>
</evidence>
<dbReference type="GO" id="GO:0006680">
    <property type="term" value="P:glucosylceramide catabolic process"/>
    <property type="evidence" value="ECO:0007669"/>
    <property type="project" value="TreeGrafter"/>
</dbReference>
<dbReference type="EC" id="3.2.1.45" evidence="8"/>
<dbReference type="Gene3D" id="3.20.20.80">
    <property type="entry name" value="Glycosidases"/>
    <property type="match status" value="1"/>
</dbReference>
<keyword evidence="4 8" id="KW-0326">Glycosidase</keyword>
<evidence type="ECO:0000256" key="1">
    <source>
        <dbReference type="ARBA" id="ARBA00005382"/>
    </source>
</evidence>